<dbReference type="PANTHER" id="PTHR32114:SF2">
    <property type="entry name" value="ABC TRANSPORTER ABCH.3"/>
    <property type="match status" value="1"/>
</dbReference>
<evidence type="ECO:0000313" key="3">
    <source>
        <dbReference type="EMBL" id="AQX51629.1"/>
    </source>
</evidence>
<name>A0A494J9P1_9FLAO</name>
<feature type="domain" description="Rad50/SbcC-type AAA" evidence="2">
    <location>
        <begin position="11"/>
        <end position="284"/>
    </location>
</feature>
<sequence length="645" mass="75213">MTKFHFPNIKKIDIENFSLYKKVDEISINIDKDVFCLVGANGLGKSTFITIINYALTGIVKNPERNFSWYKSISGFYTKSKSFAESYFDGRIAEKDYELAQVTIEFDLGDKEYKITRGFFEPDEIRLFERKVKGENTIYLDDDTNSSDLDEQYKTHFIKDSGFSEFAQFVFLQSYVLTFDETHQLLFWDSDIMERVLYLFFGLDSTIAKKADKLRKDYNAYDSNFRNLQWQITQTNRDLKNILNANSSKPLAEEDIKIAEKHKELLENITLLQEELHQVAKEIQECDLNIADLSIKISSLRSEYNEAFNNSMAEETPVEKDEELLRLIKEIKSRIFSDEPVQELIEKLVDYLKEQKRKNNSIDPRKSFEDLTVIDKKLSVEIEKQEEFQNRKNRFSVKDEELYIKVQALNNEIKKIESENENIFNFPNNTDESIELIKKSFQDTIDRLKEQKEESRVKREAIKEELGKLENEMSKSFLEAEETFIPKFNFFANSFLGLEINIELSSNTKGANLILRVDDNKRSDAFQLSESQRYFIDIALRMALLGIGTEKANLLIDTPEGSLDIAYESRAGKMIADFSDGNFSTVMTANINSSQLLLELAKICGRDRMHIERMTNWTYLSEVQNDANEKIETAFNEIERRLDNE</sequence>
<dbReference type="Proteomes" id="UP000189738">
    <property type="component" value="Chromosome"/>
</dbReference>
<evidence type="ECO:0000313" key="4">
    <source>
        <dbReference type="EMBL" id="OPB52354.1"/>
    </source>
</evidence>
<dbReference type="RefSeq" id="WP_161112822.1">
    <property type="nucleotide sequence ID" value="NZ_CP014339.1"/>
</dbReference>
<dbReference type="EMBL" id="MAHS01000003">
    <property type="protein sequence ID" value="OPB52354.1"/>
    <property type="molecule type" value="Genomic_DNA"/>
</dbReference>
<keyword evidence="1" id="KW-0175">Coiled coil</keyword>
<feature type="coiled-coil region" evidence="1">
    <location>
        <begin position="262"/>
        <end position="310"/>
    </location>
</feature>
<proteinExistence type="predicted"/>
<dbReference type="SUPFAM" id="SSF52540">
    <property type="entry name" value="P-loop containing nucleoside triphosphate hydrolases"/>
    <property type="match status" value="1"/>
</dbReference>
<evidence type="ECO:0000256" key="1">
    <source>
        <dbReference type="SAM" id="Coils"/>
    </source>
</evidence>
<evidence type="ECO:0000259" key="2">
    <source>
        <dbReference type="Pfam" id="PF13476"/>
    </source>
</evidence>
<dbReference type="EMBL" id="CP014339">
    <property type="protein sequence ID" value="AQX51629.1"/>
    <property type="molecule type" value="Genomic_DNA"/>
</dbReference>
<evidence type="ECO:0000313" key="5">
    <source>
        <dbReference type="Proteomes" id="UP000189738"/>
    </source>
</evidence>
<accession>A0A494J9P1</accession>
<dbReference type="InterPro" id="IPR027417">
    <property type="entry name" value="P-loop_NTPase"/>
</dbReference>
<dbReference type="AlphaFoldDB" id="A0A494J9P1"/>
<reference evidence="4" key="2">
    <citation type="submission" date="2016-06" db="EMBL/GenBank/DDBJ databases">
        <authorList>
            <person name="Nicholson A.C."/>
        </authorList>
    </citation>
    <scope>NUCLEOTIDE SEQUENCE [LARGE SCALE GENOMIC DNA]</scope>
    <source>
        <strain evidence="4">E6809</strain>
    </source>
</reference>
<dbReference type="GO" id="GO:0016887">
    <property type="term" value="F:ATP hydrolysis activity"/>
    <property type="evidence" value="ECO:0007669"/>
    <property type="project" value="InterPro"/>
</dbReference>
<gene>
    <name evidence="3" type="ORF">AYC66_13520</name>
    <name evidence="4" type="ORF">BAY09_14465</name>
</gene>
<organism evidence="4">
    <name type="scientific">Elizabethkingia anophelis</name>
    <dbReference type="NCBI Taxonomy" id="1117645"/>
    <lineage>
        <taxon>Bacteria</taxon>
        <taxon>Pseudomonadati</taxon>
        <taxon>Bacteroidota</taxon>
        <taxon>Flavobacteriia</taxon>
        <taxon>Flavobacteriales</taxon>
        <taxon>Weeksellaceae</taxon>
        <taxon>Elizabethkingia</taxon>
    </lineage>
</organism>
<feature type="coiled-coil region" evidence="1">
    <location>
        <begin position="399"/>
        <end position="479"/>
    </location>
</feature>
<reference evidence="3 5" key="1">
    <citation type="submission" date="2016-02" db="EMBL/GenBank/DDBJ databases">
        <authorList>
            <person name="Nicholson A.C."/>
            <person name="Humrighouse B.W."/>
            <person name="Loparev V."/>
            <person name="Emery B."/>
            <person name="Graziano J."/>
            <person name="McQuiston J.R."/>
        </authorList>
    </citation>
    <scope>NUCLEOTIDE SEQUENCE [LARGE SCALE GENOMIC DNA]</scope>
    <source>
        <strain evidence="3 5">E6809</strain>
    </source>
</reference>
<dbReference type="InterPro" id="IPR038729">
    <property type="entry name" value="Rad50/SbcC_AAA"/>
</dbReference>
<dbReference type="GO" id="GO:0006302">
    <property type="term" value="P:double-strand break repair"/>
    <property type="evidence" value="ECO:0007669"/>
    <property type="project" value="InterPro"/>
</dbReference>
<protein>
    <recommendedName>
        <fullName evidence="2">Rad50/SbcC-type AAA domain-containing protein</fullName>
    </recommendedName>
</protein>
<dbReference type="PANTHER" id="PTHR32114">
    <property type="entry name" value="ABC TRANSPORTER ABCH.3"/>
    <property type="match status" value="1"/>
</dbReference>
<dbReference type="Gene3D" id="3.40.50.300">
    <property type="entry name" value="P-loop containing nucleotide triphosphate hydrolases"/>
    <property type="match status" value="2"/>
</dbReference>
<dbReference type="Pfam" id="PF13476">
    <property type="entry name" value="AAA_23"/>
    <property type="match status" value="1"/>
</dbReference>